<proteinExistence type="predicted"/>
<dbReference type="Proteomes" id="UP001589789">
    <property type="component" value="Unassembled WGS sequence"/>
</dbReference>
<organism evidence="1 2">
    <name type="scientific">Muricoccus vinaceus</name>
    <dbReference type="NCBI Taxonomy" id="424704"/>
    <lineage>
        <taxon>Bacteria</taxon>
        <taxon>Pseudomonadati</taxon>
        <taxon>Pseudomonadota</taxon>
        <taxon>Alphaproteobacteria</taxon>
        <taxon>Acetobacterales</taxon>
        <taxon>Roseomonadaceae</taxon>
        <taxon>Muricoccus</taxon>
    </lineage>
</organism>
<comment type="caution">
    <text evidence="1">The sequence shown here is derived from an EMBL/GenBank/DDBJ whole genome shotgun (WGS) entry which is preliminary data.</text>
</comment>
<dbReference type="RefSeq" id="WP_377056521.1">
    <property type="nucleotide sequence ID" value="NZ_JBHLVZ010000100.1"/>
</dbReference>
<reference evidence="1 2" key="1">
    <citation type="submission" date="2024-09" db="EMBL/GenBank/DDBJ databases">
        <authorList>
            <person name="Sun Q."/>
            <person name="Mori K."/>
        </authorList>
    </citation>
    <scope>NUCLEOTIDE SEQUENCE [LARGE SCALE GENOMIC DNA]</scope>
    <source>
        <strain evidence="1 2">CCM 7468</strain>
    </source>
</reference>
<gene>
    <name evidence="1" type="ORF">ACFFIC_27630</name>
</gene>
<sequence length="89" mass="10256">MIGRTSWFLNTCLRRRAPLWICLFHSGRDEGVHGGLPGQRAPQAMDGAGRMVFMEELARADAELGKNQFRAMLEQWRSRWEGQAPERVR</sequence>
<protein>
    <submittedName>
        <fullName evidence="1">Uncharacterized protein</fullName>
    </submittedName>
</protein>
<evidence type="ECO:0000313" key="1">
    <source>
        <dbReference type="EMBL" id="MFC0389285.1"/>
    </source>
</evidence>
<dbReference type="EMBL" id="JBHLVZ010000100">
    <property type="protein sequence ID" value="MFC0389285.1"/>
    <property type="molecule type" value="Genomic_DNA"/>
</dbReference>
<name>A0ABV6J075_9PROT</name>
<keyword evidence="2" id="KW-1185">Reference proteome</keyword>
<accession>A0ABV6J075</accession>
<evidence type="ECO:0000313" key="2">
    <source>
        <dbReference type="Proteomes" id="UP001589789"/>
    </source>
</evidence>